<proteinExistence type="predicted"/>
<dbReference type="Gramene" id="ONK56417">
    <property type="protein sequence ID" value="ONK56417"/>
    <property type="gene ID" value="A4U43_C10F8400"/>
</dbReference>
<accession>A0A5P1E4L6</accession>
<dbReference type="AlphaFoldDB" id="A0A5P1E4L6"/>
<dbReference type="Proteomes" id="UP000243459">
    <property type="component" value="Chromosome 10"/>
</dbReference>
<gene>
    <name evidence="1" type="ORF">A4U43_C10F8400</name>
</gene>
<keyword evidence="2" id="KW-1185">Reference proteome</keyword>
<reference evidence="2" key="1">
    <citation type="journal article" date="2017" name="Nat. Commun.">
        <title>The asparagus genome sheds light on the origin and evolution of a young Y chromosome.</title>
        <authorList>
            <person name="Harkess A."/>
            <person name="Zhou J."/>
            <person name="Xu C."/>
            <person name="Bowers J.E."/>
            <person name="Van der Hulst R."/>
            <person name="Ayyampalayam S."/>
            <person name="Mercati F."/>
            <person name="Riccardi P."/>
            <person name="McKain M.R."/>
            <person name="Kakrana A."/>
            <person name="Tang H."/>
            <person name="Ray J."/>
            <person name="Groenendijk J."/>
            <person name="Arikit S."/>
            <person name="Mathioni S.M."/>
            <person name="Nakano M."/>
            <person name="Shan H."/>
            <person name="Telgmann-Rauber A."/>
            <person name="Kanno A."/>
            <person name="Yue Z."/>
            <person name="Chen H."/>
            <person name="Li W."/>
            <person name="Chen Y."/>
            <person name="Xu X."/>
            <person name="Zhang Y."/>
            <person name="Luo S."/>
            <person name="Chen H."/>
            <person name="Gao J."/>
            <person name="Mao Z."/>
            <person name="Pires J.C."/>
            <person name="Luo M."/>
            <person name="Kudrna D."/>
            <person name="Wing R.A."/>
            <person name="Meyers B.C."/>
            <person name="Yi K."/>
            <person name="Kong H."/>
            <person name="Lavrijsen P."/>
            <person name="Sunseri F."/>
            <person name="Falavigna A."/>
            <person name="Ye Y."/>
            <person name="Leebens-Mack J.H."/>
            <person name="Chen G."/>
        </authorList>
    </citation>
    <scope>NUCLEOTIDE SEQUENCE [LARGE SCALE GENOMIC DNA]</scope>
    <source>
        <strain evidence="2">cv. DH0086</strain>
    </source>
</reference>
<sequence>MLVPGASGMRFGMGVQTDSCAQALGELRDLEPLLDPHFRWRSLKDGLEFSGGARRKRGETHLIKVIAQASYRVDVGLLLPFFLFHQCFKLGGGANIMPGLIHHWIGFFDFASFD</sequence>
<dbReference type="EMBL" id="CM007390">
    <property type="protein sequence ID" value="ONK56417.1"/>
    <property type="molecule type" value="Genomic_DNA"/>
</dbReference>
<evidence type="ECO:0000313" key="2">
    <source>
        <dbReference type="Proteomes" id="UP000243459"/>
    </source>
</evidence>
<evidence type="ECO:0000313" key="1">
    <source>
        <dbReference type="EMBL" id="ONK56417.1"/>
    </source>
</evidence>
<protein>
    <submittedName>
        <fullName evidence="1">Uncharacterized protein</fullName>
    </submittedName>
</protein>
<organism evidence="1 2">
    <name type="scientific">Asparagus officinalis</name>
    <name type="common">Garden asparagus</name>
    <dbReference type="NCBI Taxonomy" id="4686"/>
    <lineage>
        <taxon>Eukaryota</taxon>
        <taxon>Viridiplantae</taxon>
        <taxon>Streptophyta</taxon>
        <taxon>Embryophyta</taxon>
        <taxon>Tracheophyta</taxon>
        <taxon>Spermatophyta</taxon>
        <taxon>Magnoliopsida</taxon>
        <taxon>Liliopsida</taxon>
        <taxon>Asparagales</taxon>
        <taxon>Asparagaceae</taxon>
        <taxon>Asparagoideae</taxon>
        <taxon>Asparagus</taxon>
    </lineage>
</organism>
<name>A0A5P1E4L6_ASPOF</name>